<dbReference type="AlphaFoldDB" id="A0A4V3SAV3"/>
<evidence type="ECO:0000256" key="1">
    <source>
        <dbReference type="SAM" id="MobiDB-lite"/>
    </source>
</evidence>
<proteinExistence type="predicted"/>
<comment type="caution">
    <text evidence="2">The sequence shown here is derived from an EMBL/GenBank/DDBJ whole genome shotgun (WGS) entry which is preliminary data.</text>
</comment>
<sequence>MQGHAIPGGMSSESVGIGTTRPIRLGSSSGSRACWGFNASWKCPSRCENDRVPATDSERSVGRRERSRLVAATSLSPRRIHYRQPGVLCASWVTIQPRRNVRPEFSLLNASYRGEVTC</sequence>
<name>A0A4V3SAV3_9HYME</name>
<feature type="region of interest" description="Disordered" evidence="1">
    <location>
        <begin position="1"/>
        <end position="23"/>
    </location>
</feature>
<organism evidence="2 3">
    <name type="scientific">Temnothorax longispinosus</name>
    <dbReference type="NCBI Taxonomy" id="300112"/>
    <lineage>
        <taxon>Eukaryota</taxon>
        <taxon>Metazoa</taxon>
        <taxon>Ecdysozoa</taxon>
        <taxon>Arthropoda</taxon>
        <taxon>Hexapoda</taxon>
        <taxon>Insecta</taxon>
        <taxon>Pterygota</taxon>
        <taxon>Neoptera</taxon>
        <taxon>Endopterygota</taxon>
        <taxon>Hymenoptera</taxon>
        <taxon>Apocrita</taxon>
        <taxon>Aculeata</taxon>
        <taxon>Formicoidea</taxon>
        <taxon>Formicidae</taxon>
        <taxon>Myrmicinae</taxon>
        <taxon>Temnothorax</taxon>
    </lineage>
</organism>
<evidence type="ECO:0000313" key="3">
    <source>
        <dbReference type="Proteomes" id="UP000310200"/>
    </source>
</evidence>
<keyword evidence="3" id="KW-1185">Reference proteome</keyword>
<reference evidence="2 3" key="1">
    <citation type="journal article" date="2019" name="Philos. Trans. R. Soc. Lond., B, Biol. Sci.">
        <title>Ant behaviour and brain gene expression of defending hosts depend on the ecological success of the intruding social parasite.</title>
        <authorList>
            <person name="Kaur R."/>
            <person name="Stoldt M."/>
            <person name="Jongepier E."/>
            <person name="Feldmeyer B."/>
            <person name="Menzel F."/>
            <person name="Bornberg-Bauer E."/>
            <person name="Foitzik S."/>
        </authorList>
    </citation>
    <scope>NUCLEOTIDE SEQUENCE [LARGE SCALE GENOMIC DNA]</scope>
    <source>
        <tissue evidence="2">Whole body</tissue>
    </source>
</reference>
<dbReference type="Proteomes" id="UP000310200">
    <property type="component" value="Unassembled WGS sequence"/>
</dbReference>
<gene>
    <name evidence="2" type="ORF">DBV15_04224</name>
</gene>
<protein>
    <submittedName>
        <fullName evidence="2">Uncharacterized protein</fullName>
    </submittedName>
</protein>
<accession>A0A4V3SAV3</accession>
<evidence type="ECO:0000313" key="2">
    <source>
        <dbReference type="EMBL" id="TGZ50464.1"/>
    </source>
</evidence>
<dbReference type="EMBL" id="QBLH01001969">
    <property type="protein sequence ID" value="TGZ50464.1"/>
    <property type="molecule type" value="Genomic_DNA"/>
</dbReference>